<organism evidence="1 2">
    <name type="scientific">Cherax quadricarinatus</name>
    <name type="common">Australian red claw crayfish</name>
    <dbReference type="NCBI Taxonomy" id="27406"/>
    <lineage>
        <taxon>Eukaryota</taxon>
        <taxon>Metazoa</taxon>
        <taxon>Ecdysozoa</taxon>
        <taxon>Arthropoda</taxon>
        <taxon>Crustacea</taxon>
        <taxon>Multicrustacea</taxon>
        <taxon>Malacostraca</taxon>
        <taxon>Eumalacostraca</taxon>
        <taxon>Eucarida</taxon>
        <taxon>Decapoda</taxon>
        <taxon>Pleocyemata</taxon>
        <taxon>Astacidea</taxon>
        <taxon>Parastacoidea</taxon>
        <taxon>Parastacidae</taxon>
        <taxon>Cherax</taxon>
    </lineage>
</organism>
<keyword evidence="2" id="KW-1185">Reference proteome</keyword>
<comment type="caution">
    <text evidence="1">The sequence shown here is derived from an EMBL/GenBank/DDBJ whole genome shotgun (WGS) entry which is preliminary data.</text>
</comment>
<accession>A0AAW0WDG5</accession>
<dbReference type="Proteomes" id="UP001445076">
    <property type="component" value="Unassembled WGS sequence"/>
</dbReference>
<reference evidence="1 2" key="1">
    <citation type="journal article" date="2024" name="BMC Genomics">
        <title>Genome assembly of redclaw crayfish (Cherax quadricarinatus) provides insights into its immune adaptation and hypoxia tolerance.</title>
        <authorList>
            <person name="Liu Z."/>
            <person name="Zheng J."/>
            <person name="Li H."/>
            <person name="Fang K."/>
            <person name="Wang S."/>
            <person name="He J."/>
            <person name="Zhou D."/>
            <person name="Weng S."/>
            <person name="Chi M."/>
            <person name="Gu Z."/>
            <person name="He J."/>
            <person name="Li F."/>
            <person name="Wang M."/>
        </authorList>
    </citation>
    <scope>NUCLEOTIDE SEQUENCE [LARGE SCALE GENOMIC DNA]</scope>
    <source>
        <strain evidence="1">ZL_2023a</strain>
    </source>
</reference>
<dbReference type="AlphaFoldDB" id="A0AAW0WDG5"/>
<name>A0AAW0WDG5_CHEQU</name>
<evidence type="ECO:0000313" key="1">
    <source>
        <dbReference type="EMBL" id="KAK8730230.1"/>
    </source>
</evidence>
<proteinExistence type="predicted"/>
<sequence length="130" mass="14537">MGPFSSMIGNPRFPSYDASPMLDYKHPMTLMQRAISTLSDLVLEFLFSYIAANRSSTRASRGGPLLDQVCYTTPGSIPSPVSCCHHAMVRAVQRRRVGNSSCFARHYQLRLSTTYNFLVFLALLQIQGQN</sequence>
<evidence type="ECO:0000313" key="2">
    <source>
        <dbReference type="Proteomes" id="UP001445076"/>
    </source>
</evidence>
<gene>
    <name evidence="1" type="ORF">OTU49_008162</name>
</gene>
<protein>
    <submittedName>
        <fullName evidence="1">Uncharacterized protein</fullName>
    </submittedName>
</protein>
<dbReference type="EMBL" id="JARKIK010000065">
    <property type="protein sequence ID" value="KAK8730230.1"/>
    <property type="molecule type" value="Genomic_DNA"/>
</dbReference>